<evidence type="ECO:0000313" key="2">
    <source>
        <dbReference type="EMBL" id="PCJ41442.1"/>
    </source>
</evidence>
<dbReference type="AlphaFoldDB" id="A0A2A5CCB3"/>
<dbReference type="CDD" id="cd03143">
    <property type="entry name" value="A4_beta-galactosidase_middle_domain"/>
    <property type="match status" value="1"/>
</dbReference>
<organism evidence="2 3">
    <name type="scientific">SAR86 cluster bacterium</name>
    <dbReference type="NCBI Taxonomy" id="2030880"/>
    <lineage>
        <taxon>Bacteria</taxon>
        <taxon>Pseudomonadati</taxon>
        <taxon>Pseudomonadota</taxon>
        <taxon>Gammaproteobacteria</taxon>
        <taxon>SAR86 cluster</taxon>
    </lineage>
</organism>
<dbReference type="Gene3D" id="3.40.50.12140">
    <property type="entry name" value="Domain of unknown function DUF4159"/>
    <property type="match status" value="1"/>
</dbReference>
<proteinExistence type="predicted"/>
<accession>A0A2A5CCB3</accession>
<feature type="domain" description="DUF4159" evidence="1">
    <location>
        <begin position="77"/>
        <end position="279"/>
    </location>
</feature>
<protein>
    <recommendedName>
        <fullName evidence="1">DUF4159 domain-containing protein</fullName>
    </recommendedName>
</protein>
<sequence>MSSWFTNNKLIIVLVLLISLSSPHIYAQREFRVLQSMEADAYAVLPDDYRVPGEFVVGRLMYPSYGGAFGGGGNWRMGGTNWAVDYPLGDRTYARLLRRLTTINVRSVEQPVNLDDGDDIFNWPFLIVGMPGSWDLTDGQAAKLREYLLKGGFLLADSFFGTNEWSGFVNGLRRVFPGRAIVDLPNQHAVFTIIYDLSERKQISNMRSLSGRGVPYRGGPSGADPQWKAILDDNGRVMIAISFNNDMGDSWQHQDNPRYPQQDAALGIQLGVNYAIYSLTH</sequence>
<gene>
    <name evidence="2" type="ORF">COA71_07735</name>
</gene>
<reference evidence="3" key="1">
    <citation type="submission" date="2017-08" db="EMBL/GenBank/DDBJ databases">
        <title>A dynamic microbial community with high functional redundancy inhabits the cold, oxic subseafloor aquifer.</title>
        <authorList>
            <person name="Tully B.J."/>
            <person name="Wheat C.G."/>
            <person name="Glazer B.T."/>
            <person name="Huber J.A."/>
        </authorList>
    </citation>
    <scope>NUCLEOTIDE SEQUENCE [LARGE SCALE GENOMIC DNA]</scope>
</reference>
<dbReference type="Proteomes" id="UP000228987">
    <property type="component" value="Unassembled WGS sequence"/>
</dbReference>
<comment type="caution">
    <text evidence="2">The sequence shown here is derived from an EMBL/GenBank/DDBJ whole genome shotgun (WGS) entry which is preliminary data.</text>
</comment>
<evidence type="ECO:0000259" key="1">
    <source>
        <dbReference type="Pfam" id="PF13709"/>
    </source>
</evidence>
<evidence type="ECO:0000313" key="3">
    <source>
        <dbReference type="Proteomes" id="UP000228987"/>
    </source>
</evidence>
<dbReference type="InterPro" id="IPR025297">
    <property type="entry name" value="DUF4159"/>
</dbReference>
<name>A0A2A5CCB3_9GAMM</name>
<dbReference type="EMBL" id="NVWI01000005">
    <property type="protein sequence ID" value="PCJ41442.1"/>
    <property type="molecule type" value="Genomic_DNA"/>
</dbReference>
<dbReference type="Pfam" id="PF13709">
    <property type="entry name" value="DUF4159"/>
    <property type="match status" value="1"/>
</dbReference>